<sequence>MENKTLIIILSLILLFFIIANHVSLVVAPGSEHVEQGNCSQTAFGCCPDGENSKIDFYGTNCPKYNPGPGYKQY</sequence>
<reference evidence="1" key="1">
    <citation type="journal article" date="2020" name="Nature">
        <title>Giant virus diversity and host interactions through global metagenomics.</title>
        <authorList>
            <person name="Schulz F."/>
            <person name="Roux S."/>
            <person name="Paez-Espino D."/>
            <person name="Jungbluth S."/>
            <person name="Walsh D.A."/>
            <person name="Denef V.J."/>
            <person name="McMahon K.D."/>
            <person name="Konstantinidis K.T."/>
            <person name="Eloe-Fadrosh E.A."/>
            <person name="Kyrpides N.C."/>
            <person name="Woyke T."/>
        </authorList>
    </citation>
    <scope>NUCLEOTIDE SEQUENCE</scope>
    <source>
        <strain evidence="1">GVMAG-M-3300027892-73</strain>
    </source>
</reference>
<evidence type="ECO:0000313" key="1">
    <source>
        <dbReference type="EMBL" id="QHU30970.1"/>
    </source>
</evidence>
<organism evidence="1">
    <name type="scientific">viral metagenome</name>
    <dbReference type="NCBI Taxonomy" id="1070528"/>
    <lineage>
        <taxon>unclassified sequences</taxon>
        <taxon>metagenomes</taxon>
        <taxon>organismal metagenomes</taxon>
    </lineage>
</organism>
<accession>A0A6C0LKU4</accession>
<name>A0A6C0LKU4_9ZZZZ</name>
<protein>
    <submittedName>
        <fullName evidence="1">Uncharacterized protein</fullName>
    </submittedName>
</protein>
<dbReference type="AlphaFoldDB" id="A0A6C0LKU4"/>
<dbReference type="EMBL" id="MN740521">
    <property type="protein sequence ID" value="QHU30970.1"/>
    <property type="molecule type" value="Genomic_DNA"/>
</dbReference>
<proteinExistence type="predicted"/>